<feature type="transmembrane region" description="Helical" evidence="8">
    <location>
        <begin position="133"/>
        <end position="151"/>
    </location>
</feature>
<dbReference type="PANTHER" id="PTHR14969">
    <property type="entry name" value="SPHINGOSINE-1-PHOSPHATE PHOSPHOHYDROLASE"/>
    <property type="match status" value="1"/>
</dbReference>
<proteinExistence type="predicted"/>
<keyword evidence="11" id="KW-1185">Reference proteome</keyword>
<evidence type="ECO:0000256" key="5">
    <source>
        <dbReference type="ARBA" id="ARBA00022989"/>
    </source>
</evidence>
<feature type="compositionally biased region" description="Low complexity" evidence="7">
    <location>
        <begin position="24"/>
        <end position="41"/>
    </location>
</feature>
<evidence type="ECO:0000256" key="1">
    <source>
        <dbReference type="ARBA" id="ARBA00004651"/>
    </source>
</evidence>
<comment type="subcellular location">
    <subcellularLocation>
        <location evidence="1">Cell membrane</location>
        <topology evidence="1">Multi-pass membrane protein</topology>
    </subcellularLocation>
</comment>
<dbReference type="Gene3D" id="1.20.144.10">
    <property type="entry name" value="Phosphatidic acid phosphatase type 2/haloperoxidase"/>
    <property type="match status" value="2"/>
</dbReference>
<sequence length="273" mass="28727">MAEPDEIDDATTSPDHADARGESAKATSAEADAAPSAPQRAAQVRRVGRRAPLIAGIAAVVVAALLGLVIALRNGNLPLEVDEDWAEDVLEIHGPVGDAFALFMNMLGGGIVGVLVVPLAIIIVLLALRRPWAALYFAVVSAASALLVQLLKELVGRPRPEDMMVTSDFGSFPSGHVANAATIAVALGIIFPRAWVWVAGVVYTVLMAVSRTYLGVHWFTDTIGGALVGAGVALVLWAAFAVPLERERLARLARISERNAAFAQAHVTPPARR</sequence>
<dbReference type="Pfam" id="PF01569">
    <property type="entry name" value="PAP2"/>
    <property type="match status" value="1"/>
</dbReference>
<accession>A0ABN2MEN7</accession>
<evidence type="ECO:0000256" key="4">
    <source>
        <dbReference type="ARBA" id="ARBA00022801"/>
    </source>
</evidence>
<keyword evidence="6 8" id="KW-0472">Membrane</keyword>
<dbReference type="PANTHER" id="PTHR14969:SF62">
    <property type="entry name" value="DECAPRENYLPHOSPHORYL-5-PHOSPHORIBOSE PHOSPHATASE RV3807C-RELATED"/>
    <property type="match status" value="1"/>
</dbReference>
<dbReference type="InterPro" id="IPR000326">
    <property type="entry name" value="PAP2/HPO"/>
</dbReference>
<dbReference type="SUPFAM" id="SSF48317">
    <property type="entry name" value="Acid phosphatase/Vanadium-dependent haloperoxidase"/>
    <property type="match status" value="1"/>
</dbReference>
<feature type="transmembrane region" description="Helical" evidence="8">
    <location>
        <begin position="171"/>
        <end position="191"/>
    </location>
</feature>
<evidence type="ECO:0000256" key="2">
    <source>
        <dbReference type="ARBA" id="ARBA00022475"/>
    </source>
</evidence>
<feature type="transmembrane region" description="Helical" evidence="8">
    <location>
        <begin position="222"/>
        <end position="244"/>
    </location>
</feature>
<gene>
    <name evidence="10" type="ORF">GCM10009750_00570</name>
</gene>
<evidence type="ECO:0000313" key="10">
    <source>
        <dbReference type="EMBL" id="GAA1822111.1"/>
    </source>
</evidence>
<dbReference type="EMBL" id="BAAANK010000001">
    <property type="protein sequence ID" value="GAA1822111.1"/>
    <property type="molecule type" value="Genomic_DNA"/>
</dbReference>
<keyword evidence="4" id="KW-0378">Hydrolase</keyword>
<dbReference type="RefSeq" id="WP_157425646.1">
    <property type="nucleotide sequence ID" value="NZ_BAAANK010000001.1"/>
</dbReference>
<dbReference type="InterPro" id="IPR036938">
    <property type="entry name" value="PAP2/HPO_sf"/>
</dbReference>
<evidence type="ECO:0000259" key="9">
    <source>
        <dbReference type="SMART" id="SM00014"/>
    </source>
</evidence>
<dbReference type="Proteomes" id="UP001501746">
    <property type="component" value="Unassembled WGS sequence"/>
</dbReference>
<name>A0ABN2MEN7_9MICO</name>
<protein>
    <recommendedName>
        <fullName evidence="9">Phosphatidic acid phosphatase type 2/haloperoxidase domain-containing protein</fullName>
    </recommendedName>
</protein>
<feature type="transmembrane region" description="Helical" evidence="8">
    <location>
        <begin position="100"/>
        <end position="126"/>
    </location>
</feature>
<evidence type="ECO:0000256" key="6">
    <source>
        <dbReference type="ARBA" id="ARBA00023136"/>
    </source>
</evidence>
<reference evidence="10 11" key="1">
    <citation type="journal article" date="2019" name="Int. J. Syst. Evol. Microbiol.">
        <title>The Global Catalogue of Microorganisms (GCM) 10K type strain sequencing project: providing services to taxonomists for standard genome sequencing and annotation.</title>
        <authorList>
            <consortium name="The Broad Institute Genomics Platform"/>
            <consortium name="The Broad Institute Genome Sequencing Center for Infectious Disease"/>
            <person name="Wu L."/>
            <person name="Ma J."/>
        </authorList>
    </citation>
    <scope>NUCLEOTIDE SEQUENCE [LARGE SCALE GENOMIC DNA]</scope>
    <source>
        <strain evidence="10 11">JCM 14323</strain>
    </source>
</reference>
<keyword evidence="3 8" id="KW-0812">Transmembrane</keyword>
<evidence type="ECO:0000313" key="11">
    <source>
        <dbReference type="Proteomes" id="UP001501746"/>
    </source>
</evidence>
<dbReference type="SMART" id="SM00014">
    <property type="entry name" value="acidPPc"/>
    <property type="match status" value="1"/>
</dbReference>
<evidence type="ECO:0000256" key="7">
    <source>
        <dbReference type="SAM" id="MobiDB-lite"/>
    </source>
</evidence>
<comment type="caution">
    <text evidence="10">The sequence shown here is derived from an EMBL/GenBank/DDBJ whole genome shotgun (WGS) entry which is preliminary data.</text>
</comment>
<feature type="transmembrane region" description="Helical" evidence="8">
    <location>
        <begin position="53"/>
        <end position="72"/>
    </location>
</feature>
<feature type="transmembrane region" description="Helical" evidence="8">
    <location>
        <begin position="196"/>
        <end position="216"/>
    </location>
</feature>
<organism evidence="10 11">
    <name type="scientific">Agromyces salentinus</name>
    <dbReference type="NCBI Taxonomy" id="269421"/>
    <lineage>
        <taxon>Bacteria</taxon>
        <taxon>Bacillati</taxon>
        <taxon>Actinomycetota</taxon>
        <taxon>Actinomycetes</taxon>
        <taxon>Micrococcales</taxon>
        <taxon>Microbacteriaceae</taxon>
        <taxon>Agromyces</taxon>
    </lineage>
</organism>
<evidence type="ECO:0000256" key="3">
    <source>
        <dbReference type="ARBA" id="ARBA00022692"/>
    </source>
</evidence>
<feature type="region of interest" description="Disordered" evidence="7">
    <location>
        <begin position="1"/>
        <end position="41"/>
    </location>
</feature>
<keyword evidence="5 8" id="KW-1133">Transmembrane helix</keyword>
<dbReference type="CDD" id="cd03392">
    <property type="entry name" value="PAP2_like_2"/>
    <property type="match status" value="1"/>
</dbReference>
<evidence type="ECO:0000256" key="8">
    <source>
        <dbReference type="SAM" id="Phobius"/>
    </source>
</evidence>
<keyword evidence="2" id="KW-1003">Cell membrane</keyword>
<feature type="domain" description="Phosphatidic acid phosphatase type 2/haloperoxidase" evidence="9">
    <location>
        <begin position="133"/>
        <end position="237"/>
    </location>
</feature>